<dbReference type="InterPro" id="IPR045941">
    <property type="entry name" value="DUF6361"/>
</dbReference>
<feature type="compositionally biased region" description="Basic and acidic residues" evidence="1">
    <location>
        <begin position="149"/>
        <end position="163"/>
    </location>
</feature>
<feature type="region of interest" description="Disordered" evidence="1">
    <location>
        <begin position="149"/>
        <end position="179"/>
    </location>
</feature>
<dbReference type="STRING" id="168276.SAMN05444580_11299"/>
<gene>
    <name evidence="2" type="ORF">SAMN05444580_11299</name>
</gene>
<dbReference type="RefSeq" id="WP_072845693.1">
    <property type="nucleotide sequence ID" value="NZ_FNAB01000012.1"/>
</dbReference>
<evidence type="ECO:0000313" key="3">
    <source>
        <dbReference type="Proteomes" id="UP000199417"/>
    </source>
</evidence>
<organism evidence="2 3">
    <name type="scientific">Rhodococcus tukisamuensis</name>
    <dbReference type="NCBI Taxonomy" id="168276"/>
    <lineage>
        <taxon>Bacteria</taxon>
        <taxon>Bacillati</taxon>
        <taxon>Actinomycetota</taxon>
        <taxon>Actinomycetes</taxon>
        <taxon>Mycobacteriales</taxon>
        <taxon>Nocardiaceae</taxon>
        <taxon>Rhodococcus</taxon>
    </lineage>
</organism>
<dbReference type="Proteomes" id="UP000199417">
    <property type="component" value="Unassembled WGS sequence"/>
</dbReference>
<accession>A0A1G7B6F7</accession>
<proteinExistence type="predicted"/>
<keyword evidence="3" id="KW-1185">Reference proteome</keyword>
<evidence type="ECO:0000256" key="1">
    <source>
        <dbReference type="SAM" id="MobiDB-lite"/>
    </source>
</evidence>
<dbReference type="Pfam" id="PF19888">
    <property type="entry name" value="DUF6361"/>
    <property type="match status" value="1"/>
</dbReference>
<reference evidence="2 3" key="1">
    <citation type="submission" date="2016-10" db="EMBL/GenBank/DDBJ databases">
        <authorList>
            <person name="de Groot N.N."/>
        </authorList>
    </citation>
    <scope>NUCLEOTIDE SEQUENCE [LARGE SCALE GENOMIC DNA]</scope>
    <source>
        <strain evidence="2 3">JCM 11308</strain>
    </source>
</reference>
<evidence type="ECO:0000313" key="2">
    <source>
        <dbReference type="EMBL" id="SDE22708.1"/>
    </source>
</evidence>
<protein>
    <submittedName>
        <fullName evidence="2">Uncharacterized protein</fullName>
    </submittedName>
</protein>
<dbReference type="AlphaFoldDB" id="A0A1G7B6F7"/>
<dbReference type="EMBL" id="FNAB01000012">
    <property type="protein sequence ID" value="SDE22708.1"/>
    <property type="molecule type" value="Genomic_DNA"/>
</dbReference>
<sequence>MVSHLAWLDHDETQRRRVMQVIDQFRDEGTVDELGLGSIRDTFSSLLLPGLSTLHTRARYLLFIPWLAEAAAAEAKDARALAPLFREKEYRLIEALDRAGETQGVIGGTAKRKLQRMPSGMFWSATAHYGLRLTGKSINATLRQAHDAARFDRRTEASDDPGARPDVAPTGFDPRLPAPPEDLLVETTFTLSPTEAEYLRERMCTTQPGSMFPWLFEHGVDEDARYLWQHRDIARLDGPLAATVDHGRRFSTVMTGATVLYNLMLAREKDDDELVDGYSEAWRDWNAEVETGNLLAGWDRGAFWELVQRNGNITSTTASFVDAWLTTATAAGSAPDAAAEEIVRGREIQLKGARARLGGNVAGVNAWRGQSGGQLNYNWPVAVRILRDVIDGREN</sequence>
<name>A0A1G7B6F7_9NOCA</name>